<dbReference type="InterPro" id="IPR029047">
    <property type="entry name" value="HSP70_peptide-bd_sf"/>
</dbReference>
<reference evidence="6 7" key="1">
    <citation type="journal article" date="2019" name="Appl. Microbiol. Biotechnol.">
        <title>Differential efficiency of wild type rhizogenic strains for rol gene transformation of plants.</title>
        <authorList>
            <person name="Desmet S."/>
            <person name="De Keyser E."/>
            <person name="Van Vaerenbergh J."/>
            <person name="Baeyen S."/>
            <person name="Van Huylenbroeck J."/>
            <person name="Geelen D."/>
            <person name="Dhooghe E."/>
        </authorList>
    </citation>
    <scope>NUCLEOTIDE SEQUENCE [LARGE SCALE GENOMIC DNA]</scope>
    <source>
        <strain evidence="6 7">B 4.1</strain>
    </source>
</reference>
<evidence type="ECO:0000256" key="3">
    <source>
        <dbReference type="ARBA" id="ARBA00022840"/>
    </source>
</evidence>
<dbReference type="PROSITE" id="PS00329">
    <property type="entry name" value="HSP70_2"/>
    <property type="match status" value="1"/>
</dbReference>
<dbReference type="InterPro" id="IPR043129">
    <property type="entry name" value="ATPase_NBD"/>
</dbReference>
<comment type="similarity">
    <text evidence="1 5">Belongs to the heat shock protein 70 family.</text>
</comment>
<gene>
    <name evidence="6" type="ORF">EXN24_18395</name>
</gene>
<dbReference type="GO" id="GO:0140662">
    <property type="term" value="F:ATP-dependent protein folding chaperone"/>
    <property type="evidence" value="ECO:0007669"/>
    <property type="project" value="InterPro"/>
</dbReference>
<keyword evidence="2 5" id="KW-0547">Nucleotide-binding</keyword>
<organism evidence="6 7">
    <name type="scientific">Rhizobium rhizogenes</name>
    <name type="common">Agrobacterium rhizogenes</name>
    <dbReference type="NCBI Taxonomy" id="359"/>
    <lineage>
        <taxon>Bacteria</taxon>
        <taxon>Pseudomonadati</taxon>
        <taxon>Pseudomonadota</taxon>
        <taxon>Alphaproteobacteria</taxon>
        <taxon>Hyphomicrobiales</taxon>
        <taxon>Rhizobiaceae</taxon>
        <taxon>Rhizobium/Agrobacterium group</taxon>
        <taxon>Rhizobium</taxon>
    </lineage>
</organism>
<comment type="caution">
    <text evidence="6">The sequence shown here is derived from an EMBL/GenBank/DDBJ whole genome shotgun (WGS) entry which is preliminary data.</text>
</comment>
<dbReference type="Gene3D" id="3.90.640.10">
    <property type="entry name" value="Actin, Chain A, domain 4"/>
    <property type="match status" value="1"/>
</dbReference>
<dbReference type="PROSITE" id="PS01036">
    <property type="entry name" value="HSP70_3"/>
    <property type="match status" value="1"/>
</dbReference>
<keyword evidence="3 5" id="KW-0067">ATP-binding</keyword>
<dbReference type="PROSITE" id="PS00297">
    <property type="entry name" value="HSP70_1"/>
    <property type="match status" value="1"/>
</dbReference>
<dbReference type="PANTHER" id="PTHR19375">
    <property type="entry name" value="HEAT SHOCK PROTEIN 70KDA"/>
    <property type="match status" value="1"/>
</dbReference>
<dbReference type="RefSeq" id="WP_142851384.1">
    <property type="nucleotide sequence ID" value="NZ_SGOB01000004.1"/>
</dbReference>
<sequence>MALIGIDLGTSNSLVAHWTDQGVKLIENALGDFLTPSVVSIADNGDAIVGRPALDRLVTHPDKTVASFKRWMGTNHEVKLAKKAWRAEELSALVLRSLKRDAEAALDIEVSDVVISIPAYFSDPQRKATINAAHLAGLNVTRLINEPTAAALAHGIASSEDGQFLILDLGGGTFDVSLLRKFDGVMEIRASAGDSMLGGIDFRDSLASHLMNLHDIDFESQRPLDRARFLNEAERIKAALSETQDAVYHINIFGKDIEGKITRLEAEELWKPLITRLRRPIERVIRDSETDPSSLSQIVLVGGASRMPLLKTMTTRLFGRFPLLHPNPDHAIAIGTALQSALHARHEALDEIIMTDVCPYTLGIASVEQAYGLNELLMSPIIERNAIIPQSREQFYSTTVDGQTKIDVQVYQGENMRPSQNILIGNLEVPVPLGKAGSQCIGVRFTYDVSGALEVEVKILSTGELKRKVFQNQSSLTESEIALRFKELSKIKLAPREQQENLALVARAERLYAEAIGEQRQQISALMAQFIAALDNQRLRDARPLREKFAKQLDALDQMWGQPQ</sequence>
<dbReference type="InterPro" id="IPR018181">
    <property type="entry name" value="Heat_shock_70_CS"/>
</dbReference>
<dbReference type="GO" id="GO:0005524">
    <property type="term" value="F:ATP binding"/>
    <property type="evidence" value="ECO:0007669"/>
    <property type="project" value="UniProtKB-KW"/>
</dbReference>
<dbReference type="Gene3D" id="2.60.34.10">
    <property type="entry name" value="Substrate Binding Domain Of DNAk, Chain A, domain 1"/>
    <property type="match status" value="1"/>
</dbReference>
<proteinExistence type="inferred from homology"/>
<evidence type="ECO:0000313" key="7">
    <source>
        <dbReference type="Proteomes" id="UP000320858"/>
    </source>
</evidence>
<evidence type="ECO:0000256" key="4">
    <source>
        <dbReference type="ARBA" id="ARBA00023186"/>
    </source>
</evidence>
<dbReference type="SUPFAM" id="SSF100920">
    <property type="entry name" value="Heat shock protein 70kD (HSP70), peptide-binding domain"/>
    <property type="match status" value="1"/>
</dbReference>
<protein>
    <submittedName>
        <fullName evidence="6">Molecular chaperone HscC</fullName>
    </submittedName>
</protein>
<dbReference type="Pfam" id="PF00012">
    <property type="entry name" value="HSP70"/>
    <property type="match status" value="1"/>
</dbReference>
<dbReference type="Proteomes" id="UP000320858">
    <property type="component" value="Unassembled WGS sequence"/>
</dbReference>
<evidence type="ECO:0000256" key="2">
    <source>
        <dbReference type="ARBA" id="ARBA00022741"/>
    </source>
</evidence>
<evidence type="ECO:0000256" key="5">
    <source>
        <dbReference type="RuleBase" id="RU003322"/>
    </source>
</evidence>
<name>A0AA95AH86_RHIRH</name>
<dbReference type="SUPFAM" id="SSF53067">
    <property type="entry name" value="Actin-like ATPase domain"/>
    <property type="match status" value="2"/>
</dbReference>
<dbReference type="PRINTS" id="PR00301">
    <property type="entry name" value="HEATSHOCK70"/>
</dbReference>
<dbReference type="AlphaFoldDB" id="A0AA95AH86"/>
<evidence type="ECO:0000256" key="1">
    <source>
        <dbReference type="ARBA" id="ARBA00007381"/>
    </source>
</evidence>
<dbReference type="FunFam" id="3.30.420.40:FF:000071">
    <property type="entry name" value="Molecular chaperone DnaK"/>
    <property type="match status" value="1"/>
</dbReference>
<dbReference type="InterPro" id="IPR013126">
    <property type="entry name" value="Hsp_70_fam"/>
</dbReference>
<dbReference type="Gene3D" id="3.30.420.40">
    <property type="match status" value="2"/>
</dbReference>
<evidence type="ECO:0000313" key="6">
    <source>
        <dbReference type="EMBL" id="TRA87338.1"/>
    </source>
</evidence>
<accession>A0AA95AH86</accession>
<dbReference type="EMBL" id="SGOB01000004">
    <property type="protein sequence ID" value="TRA87338.1"/>
    <property type="molecule type" value="Genomic_DNA"/>
</dbReference>
<keyword evidence="4" id="KW-0143">Chaperone</keyword>